<dbReference type="GO" id="GO:0050821">
    <property type="term" value="P:protein stabilization"/>
    <property type="evidence" value="ECO:0007669"/>
    <property type="project" value="TreeGrafter"/>
</dbReference>
<evidence type="ECO:0000256" key="2">
    <source>
        <dbReference type="ARBA" id="ARBA00022729"/>
    </source>
</evidence>
<dbReference type="AlphaFoldDB" id="A0A3B1B0Q0"/>
<dbReference type="InterPro" id="IPR005632">
    <property type="entry name" value="Chaperone_Skp"/>
</dbReference>
<dbReference type="Pfam" id="PF03938">
    <property type="entry name" value="OmpH"/>
    <property type="match status" value="1"/>
</dbReference>
<comment type="similarity">
    <text evidence="1">Belongs to the Skp family.</text>
</comment>
<reference evidence="3" key="1">
    <citation type="submission" date="2018-06" db="EMBL/GenBank/DDBJ databases">
        <authorList>
            <person name="Zhirakovskaya E."/>
        </authorList>
    </citation>
    <scope>NUCLEOTIDE SEQUENCE</scope>
</reference>
<proteinExistence type="inferred from homology"/>
<dbReference type="PANTHER" id="PTHR35089:SF1">
    <property type="entry name" value="CHAPERONE PROTEIN SKP"/>
    <property type="match status" value="1"/>
</dbReference>
<dbReference type="GO" id="GO:0051082">
    <property type="term" value="F:unfolded protein binding"/>
    <property type="evidence" value="ECO:0007669"/>
    <property type="project" value="InterPro"/>
</dbReference>
<accession>A0A3B1B0Q0</accession>
<protein>
    <submittedName>
        <fullName evidence="3">Periplasmic chaperone of outer membrane proteins Skp @ Outer membrane protein H</fullName>
    </submittedName>
</protein>
<gene>
    <name evidence="3" type="ORF">MNBD_GAMMA26-1156</name>
</gene>
<name>A0A3B1B0Q0_9ZZZZ</name>
<dbReference type="GO" id="GO:0005829">
    <property type="term" value="C:cytosol"/>
    <property type="evidence" value="ECO:0007669"/>
    <property type="project" value="TreeGrafter"/>
</dbReference>
<evidence type="ECO:0000313" key="3">
    <source>
        <dbReference type="EMBL" id="VAX09692.1"/>
    </source>
</evidence>
<keyword evidence="2" id="KW-0732">Signal</keyword>
<dbReference type="EMBL" id="UOFX01000056">
    <property type="protein sequence ID" value="VAX09692.1"/>
    <property type="molecule type" value="Genomic_DNA"/>
</dbReference>
<sequence>MKRTTFIAALVVTLLGTAGATVSAQEIKIGFVDATKVFEKSPQYEDARKNLESEFTRRDSDLIAQREQLKKLEGKLSRDGAVMSEAEVKRLERDIVSRRRKLKNAQDEFREDFNLRRNEEFNKLRRQVAEIVRQVGKDEALDMVFSDGVVYASKRVNISGKVLQKLKERFEAAKKE</sequence>
<dbReference type="PANTHER" id="PTHR35089">
    <property type="entry name" value="CHAPERONE PROTEIN SKP"/>
    <property type="match status" value="1"/>
</dbReference>
<dbReference type="SUPFAM" id="SSF111384">
    <property type="entry name" value="OmpH-like"/>
    <property type="match status" value="1"/>
</dbReference>
<dbReference type="Gene3D" id="3.30.910.20">
    <property type="entry name" value="Skp domain"/>
    <property type="match status" value="1"/>
</dbReference>
<dbReference type="PIRSF" id="PIRSF002094">
    <property type="entry name" value="OMP26_Skp"/>
    <property type="match status" value="1"/>
</dbReference>
<organism evidence="3">
    <name type="scientific">hydrothermal vent metagenome</name>
    <dbReference type="NCBI Taxonomy" id="652676"/>
    <lineage>
        <taxon>unclassified sequences</taxon>
        <taxon>metagenomes</taxon>
        <taxon>ecological metagenomes</taxon>
    </lineage>
</organism>
<dbReference type="InterPro" id="IPR024930">
    <property type="entry name" value="Skp_dom_sf"/>
</dbReference>
<dbReference type="SMART" id="SM00935">
    <property type="entry name" value="OmpH"/>
    <property type="match status" value="1"/>
</dbReference>
<evidence type="ECO:0000256" key="1">
    <source>
        <dbReference type="ARBA" id="ARBA00009091"/>
    </source>
</evidence>